<proteinExistence type="predicted"/>
<protein>
    <submittedName>
        <fullName evidence="1">Uncharacterized protein</fullName>
    </submittedName>
</protein>
<comment type="caution">
    <text evidence="1">The sequence shown here is derived from an EMBL/GenBank/DDBJ whole genome shotgun (WGS) entry which is preliminary data.</text>
</comment>
<name>A0ACB9FUG6_9ASTR</name>
<evidence type="ECO:0000313" key="2">
    <source>
        <dbReference type="Proteomes" id="UP001056120"/>
    </source>
</evidence>
<accession>A0ACB9FUG6</accession>
<reference evidence="1 2" key="2">
    <citation type="journal article" date="2022" name="Mol. Ecol. Resour.">
        <title>The genomes of chicory, endive, great burdock and yacon provide insights into Asteraceae paleo-polyploidization history and plant inulin production.</title>
        <authorList>
            <person name="Fan W."/>
            <person name="Wang S."/>
            <person name="Wang H."/>
            <person name="Wang A."/>
            <person name="Jiang F."/>
            <person name="Liu H."/>
            <person name="Zhao H."/>
            <person name="Xu D."/>
            <person name="Zhang Y."/>
        </authorList>
    </citation>
    <scope>NUCLEOTIDE SEQUENCE [LARGE SCALE GENOMIC DNA]</scope>
    <source>
        <strain evidence="2">cv. Yunnan</strain>
        <tissue evidence="1">Leaves</tissue>
    </source>
</reference>
<organism evidence="1 2">
    <name type="scientific">Smallanthus sonchifolius</name>
    <dbReference type="NCBI Taxonomy" id="185202"/>
    <lineage>
        <taxon>Eukaryota</taxon>
        <taxon>Viridiplantae</taxon>
        <taxon>Streptophyta</taxon>
        <taxon>Embryophyta</taxon>
        <taxon>Tracheophyta</taxon>
        <taxon>Spermatophyta</taxon>
        <taxon>Magnoliopsida</taxon>
        <taxon>eudicotyledons</taxon>
        <taxon>Gunneridae</taxon>
        <taxon>Pentapetalae</taxon>
        <taxon>asterids</taxon>
        <taxon>campanulids</taxon>
        <taxon>Asterales</taxon>
        <taxon>Asteraceae</taxon>
        <taxon>Asteroideae</taxon>
        <taxon>Heliantheae alliance</taxon>
        <taxon>Millerieae</taxon>
        <taxon>Smallanthus</taxon>
    </lineage>
</organism>
<gene>
    <name evidence="1" type="ORF">L1987_49417</name>
</gene>
<dbReference type="Proteomes" id="UP001056120">
    <property type="component" value="Linkage Group LG16"/>
</dbReference>
<evidence type="ECO:0000313" key="1">
    <source>
        <dbReference type="EMBL" id="KAI3774854.1"/>
    </source>
</evidence>
<dbReference type="EMBL" id="CM042033">
    <property type="protein sequence ID" value="KAI3774854.1"/>
    <property type="molecule type" value="Genomic_DNA"/>
</dbReference>
<sequence>MGPTTHKENHFTDYEINLSPLLIHCIWFFIISCSKFLQINEHPAKSQQGLLESSKTTAQSKEARLAWI</sequence>
<keyword evidence="2" id="KW-1185">Reference proteome</keyword>
<reference evidence="2" key="1">
    <citation type="journal article" date="2022" name="Mol. Ecol. Resour.">
        <title>The genomes of chicory, endive, great burdock and yacon provide insights into Asteraceae palaeo-polyploidization history and plant inulin production.</title>
        <authorList>
            <person name="Fan W."/>
            <person name="Wang S."/>
            <person name="Wang H."/>
            <person name="Wang A."/>
            <person name="Jiang F."/>
            <person name="Liu H."/>
            <person name="Zhao H."/>
            <person name="Xu D."/>
            <person name="Zhang Y."/>
        </authorList>
    </citation>
    <scope>NUCLEOTIDE SEQUENCE [LARGE SCALE GENOMIC DNA]</scope>
    <source>
        <strain evidence="2">cv. Yunnan</strain>
    </source>
</reference>